<reference evidence="9 10" key="1">
    <citation type="journal article" date="2016" name="Nat. Commun.">
        <title>Thousands of microbial genomes shed light on interconnected biogeochemical processes in an aquifer system.</title>
        <authorList>
            <person name="Anantharaman K."/>
            <person name="Brown C.T."/>
            <person name="Hug L.A."/>
            <person name="Sharon I."/>
            <person name="Castelle C.J."/>
            <person name="Probst A.J."/>
            <person name="Thomas B.C."/>
            <person name="Singh A."/>
            <person name="Wilkins M.J."/>
            <person name="Karaoz U."/>
            <person name="Brodie E.L."/>
            <person name="Williams K.H."/>
            <person name="Hubbard S.S."/>
            <person name="Banfield J.F."/>
        </authorList>
    </citation>
    <scope>NUCLEOTIDE SEQUENCE [LARGE SCALE GENOMIC DNA]</scope>
</reference>
<dbReference type="SUPFAM" id="SSF51998">
    <property type="entry name" value="PFL-like glycyl radical enzymes"/>
    <property type="match status" value="1"/>
</dbReference>
<gene>
    <name evidence="9" type="ORF">A3C67_02515</name>
</gene>
<evidence type="ECO:0000256" key="3">
    <source>
        <dbReference type="ARBA" id="ARBA00022741"/>
    </source>
</evidence>
<sequence length="764" mass="86412">MKKTEKIFKRELAKIKSIRRRTGEVVPFDLERVARAVFKAFEVTGEGGEAESQMIANRVFRNLLKLQSELVSTNKGAKFLPTVELVQDFVEKELMTNGFTDTAKKYILYRNKRSELRAAFGPVPETVKQAVEESSKYFSSPYSEYIFYQFYSRWVPELGRRETWVETVGRYMDYMKENLGNNLTASEYEAVRQAILNQDICPSMRLLWSAGKACRNSNVWAYNCSYIAPTCPQDLGEIMYISMCGAGLGFAVEWENIQQFPQIKKQAKATPLVHIIHDSKEGWADAFVLGLKTWFDGKDIKFDYGMIRPAGARLETAGGRASGPQPLMDLMEFARRKILAKQGRRLSNLDMHDIICQIGMIVVAGGVRRSALISLSELEDTEMRDAKKGQFFLTEGQRSMANNSAVYNAKPGAEEFMDEWASLVKSKSGERGIFNRAGLEKQIPARRWAAIKDERQMGLNPCGEIYLRSKQFCNLTSIVIRPHDTLASLKRKIELATLLGTYQSTLTNFGYLSKKWKENCEEERLLGVSLTGYYDNPIIRDDKVLDTLKADSIETNKKYAKRFGINPSTAITCVKPHGNSGQLLGVGSGMHPWFAPYFIRRVRISHTDTLLEMAQDQGVPCLPEIGQSESSATTFVLEFPVKAPEGAIFKDEVSALDLMKEWKRLKEHFVEHNPSATIYVGPDEWIAVGNFVYENWDWVGGLSFLPRSEHVYQLAPYEAISKEEYERRARAIGKIDFSKLSQYEAADNTTGAKELACVAGLCEV</sequence>
<evidence type="ECO:0000256" key="7">
    <source>
        <dbReference type="PROSITE-ProRule" id="PRU00492"/>
    </source>
</evidence>
<evidence type="ECO:0000256" key="2">
    <source>
        <dbReference type="ARBA" id="ARBA00022628"/>
    </source>
</evidence>
<keyword evidence="5" id="KW-0560">Oxidoreductase</keyword>
<evidence type="ECO:0000259" key="8">
    <source>
        <dbReference type="PROSITE" id="PS51161"/>
    </source>
</evidence>
<evidence type="ECO:0000256" key="5">
    <source>
        <dbReference type="ARBA" id="ARBA00023002"/>
    </source>
</evidence>
<dbReference type="Proteomes" id="UP000179275">
    <property type="component" value="Unassembled WGS sequence"/>
</dbReference>
<protein>
    <submittedName>
        <fullName evidence="9">Ribonucleoside-triphosphate reductase</fullName>
    </submittedName>
</protein>
<dbReference type="PROSITE" id="PS51161">
    <property type="entry name" value="ATP_CONE"/>
    <property type="match status" value="1"/>
</dbReference>
<dbReference type="InterPro" id="IPR050862">
    <property type="entry name" value="RdRp_reductase_class-2"/>
</dbReference>
<dbReference type="GO" id="GO:0004748">
    <property type="term" value="F:ribonucleoside-diphosphate reductase activity, thioredoxin disulfide as acceptor"/>
    <property type="evidence" value="ECO:0007669"/>
    <property type="project" value="TreeGrafter"/>
</dbReference>
<dbReference type="STRING" id="1801756.A3C67_02515"/>
<evidence type="ECO:0000256" key="6">
    <source>
        <dbReference type="ARBA" id="ARBA00023285"/>
    </source>
</evidence>
<comment type="caution">
    <text evidence="9">The sequence shown here is derived from an EMBL/GenBank/DDBJ whole genome shotgun (WGS) entry which is preliminary data.</text>
</comment>
<dbReference type="InterPro" id="IPR040763">
    <property type="entry name" value="RNR_alpha_hel"/>
</dbReference>
<keyword evidence="4 7" id="KW-0067">ATP-binding</keyword>
<keyword evidence="2" id="KW-0846">Cobalamin</keyword>
<dbReference type="PANTHER" id="PTHR43371">
    <property type="entry name" value="VITAMIN B12-DEPENDENT RIBONUCLEOTIDE REDUCTASE"/>
    <property type="match status" value="1"/>
</dbReference>
<proteinExistence type="predicted"/>
<accession>A0A1F6W1C4</accession>
<keyword evidence="3 7" id="KW-0547">Nucleotide-binding</keyword>
<comment type="cofactor">
    <cofactor evidence="1">
        <name>adenosylcob(III)alamin</name>
        <dbReference type="ChEBI" id="CHEBI:18408"/>
    </cofactor>
</comment>
<evidence type="ECO:0000256" key="1">
    <source>
        <dbReference type="ARBA" id="ARBA00001922"/>
    </source>
</evidence>
<feature type="domain" description="ATP-cone" evidence="8">
    <location>
        <begin position="16"/>
        <end position="117"/>
    </location>
</feature>
<dbReference type="GO" id="GO:0005524">
    <property type="term" value="F:ATP binding"/>
    <property type="evidence" value="ECO:0007669"/>
    <property type="project" value="UniProtKB-UniRule"/>
</dbReference>
<evidence type="ECO:0000313" key="9">
    <source>
        <dbReference type="EMBL" id="OGI75644.1"/>
    </source>
</evidence>
<dbReference type="Gene3D" id="3.20.70.20">
    <property type="match status" value="2"/>
</dbReference>
<name>A0A1F6W1C4_9BACT</name>
<dbReference type="GO" id="GO:0031419">
    <property type="term" value="F:cobalamin binding"/>
    <property type="evidence" value="ECO:0007669"/>
    <property type="project" value="UniProtKB-KW"/>
</dbReference>
<dbReference type="PANTHER" id="PTHR43371:SF1">
    <property type="entry name" value="RIBONUCLEOSIDE-DIPHOSPHATE REDUCTASE"/>
    <property type="match status" value="1"/>
</dbReference>
<evidence type="ECO:0000313" key="10">
    <source>
        <dbReference type="Proteomes" id="UP000179275"/>
    </source>
</evidence>
<evidence type="ECO:0000256" key="4">
    <source>
        <dbReference type="ARBA" id="ARBA00022840"/>
    </source>
</evidence>
<dbReference type="Pfam" id="PF03477">
    <property type="entry name" value="ATP-cone"/>
    <property type="match status" value="1"/>
</dbReference>
<dbReference type="EMBL" id="MFUG01000016">
    <property type="protein sequence ID" value="OGI75644.1"/>
    <property type="molecule type" value="Genomic_DNA"/>
</dbReference>
<dbReference type="Pfam" id="PF17975">
    <property type="entry name" value="RNR_Alpha"/>
    <property type="match status" value="1"/>
</dbReference>
<keyword evidence="6" id="KW-0170">Cobalt</keyword>
<organism evidence="9 10">
    <name type="scientific">Candidatus Nomurabacteria bacterium RIFCSPHIGHO2_02_FULL_42_19</name>
    <dbReference type="NCBI Taxonomy" id="1801756"/>
    <lineage>
        <taxon>Bacteria</taxon>
        <taxon>Candidatus Nomuraibacteriota</taxon>
    </lineage>
</organism>
<dbReference type="InterPro" id="IPR005144">
    <property type="entry name" value="ATP-cone_dom"/>
</dbReference>
<dbReference type="AlphaFoldDB" id="A0A1F6W1C4"/>